<dbReference type="PANTHER" id="PTHR14969">
    <property type="entry name" value="SPHINGOSINE-1-PHOSPHATE PHOSPHOHYDROLASE"/>
    <property type="match status" value="1"/>
</dbReference>
<evidence type="ECO:0000313" key="3">
    <source>
        <dbReference type="EMBL" id="MCL7746612.1"/>
    </source>
</evidence>
<gene>
    <name evidence="3" type="ORF">MF646_05680</name>
</gene>
<dbReference type="SMART" id="SM00014">
    <property type="entry name" value="acidPPc"/>
    <property type="match status" value="1"/>
</dbReference>
<keyword evidence="1" id="KW-1133">Transmembrane helix</keyword>
<protein>
    <submittedName>
        <fullName evidence="3">Phosphatase PAP2 family protein</fullName>
    </submittedName>
</protein>
<dbReference type="Proteomes" id="UP001139150">
    <property type="component" value="Unassembled WGS sequence"/>
</dbReference>
<evidence type="ECO:0000256" key="1">
    <source>
        <dbReference type="SAM" id="Phobius"/>
    </source>
</evidence>
<feature type="transmembrane region" description="Helical" evidence="1">
    <location>
        <begin position="115"/>
        <end position="139"/>
    </location>
</feature>
<keyword evidence="1" id="KW-0812">Transmembrane</keyword>
<feature type="domain" description="Phosphatidic acid phosphatase type 2/haloperoxidase" evidence="2">
    <location>
        <begin position="51"/>
        <end position="166"/>
    </location>
</feature>
<evidence type="ECO:0000313" key="4">
    <source>
        <dbReference type="Proteomes" id="UP001139150"/>
    </source>
</evidence>
<dbReference type="InterPro" id="IPR000326">
    <property type="entry name" value="PAP2/HPO"/>
</dbReference>
<accession>A0A9X2A480</accession>
<organism evidence="3 4">
    <name type="scientific">Halalkalibacter alkaliphilus</name>
    <dbReference type="NCBI Taxonomy" id="2917993"/>
    <lineage>
        <taxon>Bacteria</taxon>
        <taxon>Bacillati</taxon>
        <taxon>Bacillota</taxon>
        <taxon>Bacilli</taxon>
        <taxon>Bacillales</taxon>
        <taxon>Bacillaceae</taxon>
        <taxon>Halalkalibacter</taxon>
    </lineage>
</organism>
<reference evidence="3" key="1">
    <citation type="submission" date="2022-02" db="EMBL/GenBank/DDBJ databases">
        <title>Halalkalibacter sp. nov. isolated from Lonar Lake, India.</title>
        <authorList>
            <person name="Joshi A."/>
            <person name="Thite S."/>
            <person name="Lodha T."/>
        </authorList>
    </citation>
    <scope>NUCLEOTIDE SEQUENCE</scope>
    <source>
        <strain evidence="3">MEB205</strain>
    </source>
</reference>
<dbReference type="AlphaFoldDB" id="A0A9X2A480"/>
<dbReference type="SUPFAM" id="SSF48317">
    <property type="entry name" value="Acid phosphatase/Vanadium-dependent haloperoxidase"/>
    <property type="match status" value="1"/>
</dbReference>
<feature type="transmembrane region" description="Helical" evidence="1">
    <location>
        <begin position="178"/>
        <end position="195"/>
    </location>
</feature>
<comment type="caution">
    <text evidence="3">The sequence shown here is derived from an EMBL/GenBank/DDBJ whole genome shotgun (WGS) entry which is preliminary data.</text>
</comment>
<feature type="transmembrane region" description="Helical" evidence="1">
    <location>
        <begin position="21"/>
        <end position="43"/>
    </location>
</feature>
<feature type="transmembrane region" description="Helical" evidence="1">
    <location>
        <begin position="262"/>
        <end position="281"/>
    </location>
</feature>
<feature type="transmembrane region" description="Helical" evidence="1">
    <location>
        <begin position="145"/>
        <end position="166"/>
    </location>
</feature>
<feature type="transmembrane region" description="Helical" evidence="1">
    <location>
        <begin position="229"/>
        <end position="250"/>
    </location>
</feature>
<dbReference type="RefSeq" id="WP_250095524.1">
    <property type="nucleotide sequence ID" value="NZ_JAKRYL010000004.1"/>
</dbReference>
<evidence type="ECO:0000259" key="2">
    <source>
        <dbReference type="SMART" id="SM00014"/>
    </source>
</evidence>
<keyword evidence="1" id="KW-0472">Membrane</keyword>
<dbReference type="Gene3D" id="1.20.144.10">
    <property type="entry name" value="Phosphatidic acid phosphatase type 2/haloperoxidase"/>
    <property type="match status" value="1"/>
</dbReference>
<dbReference type="Pfam" id="PF01569">
    <property type="entry name" value="PAP2"/>
    <property type="match status" value="1"/>
</dbReference>
<name>A0A9X2A480_9BACI</name>
<proteinExistence type="predicted"/>
<keyword evidence="4" id="KW-1185">Reference proteome</keyword>
<dbReference type="PANTHER" id="PTHR14969:SF13">
    <property type="entry name" value="AT30094P"/>
    <property type="match status" value="1"/>
</dbReference>
<sequence>MSQTEFLINITQHQQPFFNALAALFTFLGNEEFYFLIVPLVYWCIAKQAGFRLFYIFLLSVTINAFLKITYAIERPIGTEGINSLYIESAEVGSHYPYDSFPSGHAQGSTTLWGYLAYLLAKPLFWVFSIILILCISFSRLYTGLHWPADVVIGILVAVIILIISIRLQDKISQLSQKVKWTLAIVTPLLIVAIFPEVEGVKYAGFLLGAGIGYLFEDKKVRMIISKKVWRKTAAYAVGLVGLFALQVGLKVLLPEMLVFDFIRYGCIGLWGLLGAPYVFVKLHIYKKDFEATIPSEHLSV</sequence>
<dbReference type="EMBL" id="JAKRYL010000004">
    <property type="protein sequence ID" value="MCL7746612.1"/>
    <property type="molecule type" value="Genomic_DNA"/>
</dbReference>
<feature type="transmembrane region" description="Helical" evidence="1">
    <location>
        <begin position="49"/>
        <end position="67"/>
    </location>
</feature>
<dbReference type="InterPro" id="IPR036938">
    <property type="entry name" value="PAP2/HPO_sf"/>
</dbReference>